<proteinExistence type="predicted"/>
<dbReference type="EMBL" id="CP114040">
    <property type="protein sequence ID" value="WAS90710.1"/>
    <property type="molecule type" value="Genomic_DNA"/>
</dbReference>
<evidence type="ECO:0000313" key="3">
    <source>
        <dbReference type="EMBL" id="WAS90710.1"/>
    </source>
</evidence>
<dbReference type="RefSeq" id="WP_269033037.1">
    <property type="nucleotide sequence ID" value="NZ_CP114040.1"/>
</dbReference>
<keyword evidence="2" id="KW-0812">Transmembrane</keyword>
<dbReference type="Proteomes" id="UP001164459">
    <property type="component" value="Chromosome"/>
</dbReference>
<keyword evidence="2" id="KW-0472">Membrane</keyword>
<keyword evidence="4" id="KW-1185">Reference proteome</keyword>
<feature type="transmembrane region" description="Helical" evidence="2">
    <location>
        <begin position="7"/>
        <end position="29"/>
    </location>
</feature>
<gene>
    <name evidence="3" type="ORF">O0S08_31370</name>
</gene>
<evidence type="ECO:0000256" key="2">
    <source>
        <dbReference type="SAM" id="Phobius"/>
    </source>
</evidence>
<accession>A0ABY7GUY8</accession>
<evidence type="ECO:0000313" key="4">
    <source>
        <dbReference type="Proteomes" id="UP001164459"/>
    </source>
</evidence>
<organism evidence="3 4">
    <name type="scientific">Nannocystis punicea</name>
    <dbReference type="NCBI Taxonomy" id="2995304"/>
    <lineage>
        <taxon>Bacteria</taxon>
        <taxon>Pseudomonadati</taxon>
        <taxon>Myxococcota</taxon>
        <taxon>Polyangia</taxon>
        <taxon>Nannocystales</taxon>
        <taxon>Nannocystaceae</taxon>
        <taxon>Nannocystis</taxon>
    </lineage>
</organism>
<feature type="region of interest" description="Disordered" evidence="1">
    <location>
        <begin position="32"/>
        <end position="52"/>
    </location>
</feature>
<evidence type="ECO:0000256" key="1">
    <source>
        <dbReference type="SAM" id="MobiDB-lite"/>
    </source>
</evidence>
<keyword evidence="2" id="KW-1133">Transmembrane helix</keyword>
<name>A0ABY7GUY8_9BACT</name>
<protein>
    <submittedName>
        <fullName evidence="3">Uncharacterized protein</fullName>
    </submittedName>
</protein>
<reference evidence="3" key="1">
    <citation type="submission" date="2022-11" db="EMBL/GenBank/DDBJ databases">
        <title>Minimal conservation of predation-associated metabolite biosynthetic gene clusters underscores biosynthetic potential of Myxococcota including descriptions for ten novel species: Archangium lansinium sp. nov., Myxococcus landrumus sp. nov., Nannocystis bai.</title>
        <authorList>
            <person name="Ahearne A."/>
            <person name="Stevens C."/>
            <person name="Dowd S."/>
        </authorList>
    </citation>
    <scope>NUCLEOTIDE SEQUENCE</scope>
    <source>
        <strain evidence="3">Fl3</strain>
    </source>
</reference>
<sequence length="52" mass="5460">MATSNKIPILTIVLVGIGLIVTIFGIRYIRANPGDRGTSQDDSPAAAAPHTR</sequence>